<evidence type="ECO:0000313" key="8">
    <source>
        <dbReference type="EMBL" id="CAH1784542.1"/>
    </source>
</evidence>
<dbReference type="PANTHER" id="PTHR43999">
    <property type="entry name" value="DNAJ HOMOLOG SUBFAMILY C MEMBER 2"/>
    <property type="match status" value="1"/>
</dbReference>
<dbReference type="GO" id="GO:0030544">
    <property type="term" value="F:Hsp70 protein binding"/>
    <property type="evidence" value="ECO:0007669"/>
    <property type="project" value="InterPro"/>
</dbReference>
<dbReference type="InterPro" id="IPR036869">
    <property type="entry name" value="J_dom_sf"/>
</dbReference>
<keyword evidence="6" id="KW-0539">Nucleus</keyword>
<keyword evidence="3" id="KW-0677">Repeat</keyword>
<sequence length="664" mass="77237">MRKIRTIERTWRNILRFYLKRTFPCETTDLVDYIPKQAKPSEMLLDATEEDVCCTNAKIQSLKCAIVEPAGRWFEAYCLRRRSKQTISQHSYKSTSSTESSSEVSEDDGTDEKLLLSLDPKEWKKQDHYAVLGIAHLRCHATEDQIKRAYKKKVLKHHPDKRKARGEKVKEGDDDYFSCVTRAYETLGVPVKRRAFDSVDPEFNDDIPEKDKESREEFFEVFRPVFERNERWSNSKKKVPKLGDANSTWDDVNNFYSFWYDFDSWREYSYLDEEEKEKGENRDERRWIEQQNKKARQKLKKEEVVRIRTLVDNAYACDPRIQRFKDEEKRKKEELKKARKDAAKAKQEEEERMKREAEELERQRKEKEESEAKAIATEAKKEKEAQKKAIKKERKTMRNSLKDLNYFAGDDPSTKIQNMSDMEKLAEMLSLTSLQELNSHLTSGDENKAKEGFHEKINEMNKKLEEEKRKNLEASQKQTSSVGESGGKIPWSDEEMQLLIKAVNLFPAGTVERWETIAGFLTQHMPSSNRSAKEVLFKAKSLQKMDSTKMKDAVNQKAFDRFSKSHKANPATSSESSGSERFVSPAEHLVAETGSNPNPWTADEQKLLEQALKKFPASTPERWDKIADCIPTRGKKDCMKRFKELAEMIKAKKAAAAQAKTAKS</sequence>
<dbReference type="Gene3D" id="1.10.10.60">
    <property type="entry name" value="Homeodomain-like"/>
    <property type="match status" value="2"/>
</dbReference>
<evidence type="ECO:0000256" key="4">
    <source>
        <dbReference type="ARBA" id="ARBA00023159"/>
    </source>
</evidence>
<dbReference type="Pfam" id="PF16717">
    <property type="entry name" value="RAC_head"/>
    <property type="match status" value="1"/>
</dbReference>
<dbReference type="PANTHER" id="PTHR43999:SF1">
    <property type="entry name" value="DNAJ HOMOLOG SUBFAMILY C MEMBER 2"/>
    <property type="match status" value="1"/>
</dbReference>
<dbReference type="InterPro" id="IPR001623">
    <property type="entry name" value="DnaJ_domain"/>
</dbReference>
<dbReference type="SMART" id="SM00271">
    <property type="entry name" value="DnaJ"/>
    <property type="match status" value="1"/>
</dbReference>
<dbReference type="GO" id="GO:0051083">
    <property type="term" value="P:'de novo' cotranslational protein folding"/>
    <property type="evidence" value="ECO:0007669"/>
    <property type="project" value="InterPro"/>
</dbReference>
<evidence type="ECO:0000256" key="2">
    <source>
        <dbReference type="ARBA" id="ARBA00022490"/>
    </source>
</evidence>
<feature type="compositionally biased region" description="Basic and acidic residues" evidence="7">
    <location>
        <begin position="461"/>
        <end position="472"/>
    </location>
</feature>
<dbReference type="InterPro" id="IPR001005">
    <property type="entry name" value="SANT/Myb"/>
</dbReference>
<keyword evidence="9" id="KW-1185">Reference proteome</keyword>
<dbReference type="AlphaFoldDB" id="A0A8J1T5X3"/>
<reference evidence="8" key="1">
    <citation type="submission" date="2022-03" db="EMBL/GenBank/DDBJ databases">
        <authorList>
            <person name="Martin C."/>
        </authorList>
    </citation>
    <scope>NUCLEOTIDE SEQUENCE</scope>
</reference>
<feature type="compositionally biased region" description="Basic and acidic residues" evidence="7">
    <location>
        <begin position="328"/>
        <end position="387"/>
    </location>
</feature>
<dbReference type="InterPro" id="IPR044634">
    <property type="entry name" value="Zuotin/DnaJC2"/>
</dbReference>
<dbReference type="InterPro" id="IPR032003">
    <property type="entry name" value="RAC_head"/>
</dbReference>
<dbReference type="SUPFAM" id="SSF46689">
    <property type="entry name" value="Homeodomain-like"/>
    <property type="match status" value="2"/>
</dbReference>
<feature type="region of interest" description="Disordered" evidence="7">
    <location>
        <begin position="461"/>
        <end position="489"/>
    </location>
</feature>
<keyword evidence="4" id="KW-0010">Activator</keyword>
<name>A0A8J1T5X3_OWEFU</name>
<evidence type="ECO:0000256" key="3">
    <source>
        <dbReference type="ARBA" id="ARBA00022737"/>
    </source>
</evidence>
<dbReference type="InterPro" id="IPR042569">
    <property type="entry name" value="RAC_head_sf"/>
</dbReference>
<accession>A0A8J1T5X3</accession>
<dbReference type="GO" id="GO:0005829">
    <property type="term" value="C:cytosol"/>
    <property type="evidence" value="ECO:0007669"/>
    <property type="project" value="TreeGrafter"/>
</dbReference>
<dbReference type="Pfam" id="PF00226">
    <property type="entry name" value="DnaJ"/>
    <property type="match status" value="1"/>
</dbReference>
<dbReference type="GO" id="GO:0043022">
    <property type="term" value="F:ribosome binding"/>
    <property type="evidence" value="ECO:0007669"/>
    <property type="project" value="InterPro"/>
</dbReference>
<protein>
    <submittedName>
        <fullName evidence="8">Uncharacterized protein</fullName>
    </submittedName>
</protein>
<dbReference type="GO" id="GO:0006450">
    <property type="term" value="P:regulation of translational fidelity"/>
    <property type="evidence" value="ECO:0007669"/>
    <property type="project" value="InterPro"/>
</dbReference>
<dbReference type="EMBL" id="CAIIXF020000005">
    <property type="protein sequence ID" value="CAH1784542.1"/>
    <property type="molecule type" value="Genomic_DNA"/>
</dbReference>
<dbReference type="PROSITE" id="PS50076">
    <property type="entry name" value="DNAJ_2"/>
    <property type="match status" value="1"/>
</dbReference>
<comment type="caution">
    <text evidence="8">The sequence shown here is derived from an EMBL/GenBank/DDBJ whole genome shotgun (WGS) entry which is preliminary data.</text>
</comment>
<evidence type="ECO:0000256" key="5">
    <source>
        <dbReference type="ARBA" id="ARBA00023186"/>
    </source>
</evidence>
<evidence type="ECO:0000256" key="1">
    <source>
        <dbReference type="ARBA" id="ARBA00004496"/>
    </source>
</evidence>
<dbReference type="Gene3D" id="1.10.287.110">
    <property type="entry name" value="DnaJ domain"/>
    <property type="match status" value="1"/>
</dbReference>
<feature type="region of interest" description="Disordered" evidence="7">
    <location>
        <begin position="89"/>
        <end position="111"/>
    </location>
</feature>
<feature type="compositionally biased region" description="Low complexity" evidence="7">
    <location>
        <begin position="94"/>
        <end position="103"/>
    </location>
</feature>
<dbReference type="InterPro" id="IPR009057">
    <property type="entry name" value="Homeodomain-like_sf"/>
</dbReference>
<dbReference type="FunFam" id="1.10.10.60:FF:000180">
    <property type="entry name" value="DnaJ (Hsp40) homolog, subfamily C, member 2"/>
    <property type="match status" value="1"/>
</dbReference>
<dbReference type="OrthoDB" id="1690618at2759"/>
<gene>
    <name evidence="8" type="ORF">OFUS_LOCUS10718</name>
</gene>
<comment type="subcellular location">
    <subcellularLocation>
        <location evidence="1">Cytoplasm</location>
    </subcellularLocation>
</comment>
<dbReference type="CDD" id="cd06257">
    <property type="entry name" value="DnaJ"/>
    <property type="match status" value="1"/>
</dbReference>
<dbReference type="InterPro" id="IPR054076">
    <property type="entry name" value="ZUO1-like_ZHD"/>
</dbReference>
<keyword evidence="5" id="KW-0143">Chaperone</keyword>
<dbReference type="Pfam" id="PF21884">
    <property type="entry name" value="ZUO1-like_ZHD"/>
    <property type="match status" value="1"/>
</dbReference>
<dbReference type="SUPFAM" id="SSF46565">
    <property type="entry name" value="Chaperone J-domain"/>
    <property type="match status" value="1"/>
</dbReference>
<dbReference type="PRINTS" id="PR00625">
    <property type="entry name" value="JDOMAIN"/>
</dbReference>
<dbReference type="PROSITE" id="PS50090">
    <property type="entry name" value="MYB_LIKE"/>
    <property type="match status" value="2"/>
</dbReference>
<evidence type="ECO:0000256" key="6">
    <source>
        <dbReference type="ARBA" id="ARBA00023242"/>
    </source>
</evidence>
<dbReference type="CDD" id="cd00167">
    <property type="entry name" value="SANT"/>
    <property type="match status" value="2"/>
</dbReference>
<dbReference type="SMART" id="SM00717">
    <property type="entry name" value="SANT"/>
    <property type="match status" value="2"/>
</dbReference>
<dbReference type="InterPro" id="IPR017884">
    <property type="entry name" value="SANT_dom"/>
</dbReference>
<proteinExistence type="predicted"/>
<evidence type="ECO:0000313" key="9">
    <source>
        <dbReference type="Proteomes" id="UP000749559"/>
    </source>
</evidence>
<feature type="compositionally biased region" description="Polar residues" evidence="7">
    <location>
        <begin position="474"/>
        <end position="483"/>
    </location>
</feature>
<dbReference type="PROSITE" id="PS51293">
    <property type="entry name" value="SANT"/>
    <property type="match status" value="1"/>
</dbReference>
<dbReference type="Proteomes" id="UP000749559">
    <property type="component" value="Unassembled WGS sequence"/>
</dbReference>
<keyword evidence="2" id="KW-0963">Cytoplasm</keyword>
<evidence type="ECO:0000256" key="7">
    <source>
        <dbReference type="SAM" id="MobiDB-lite"/>
    </source>
</evidence>
<organism evidence="8 9">
    <name type="scientific">Owenia fusiformis</name>
    <name type="common">Polychaete worm</name>
    <dbReference type="NCBI Taxonomy" id="6347"/>
    <lineage>
        <taxon>Eukaryota</taxon>
        <taxon>Metazoa</taxon>
        <taxon>Spiralia</taxon>
        <taxon>Lophotrochozoa</taxon>
        <taxon>Annelida</taxon>
        <taxon>Polychaeta</taxon>
        <taxon>Sedentaria</taxon>
        <taxon>Canalipalpata</taxon>
        <taxon>Sabellida</taxon>
        <taxon>Oweniida</taxon>
        <taxon>Oweniidae</taxon>
        <taxon>Owenia</taxon>
    </lineage>
</organism>
<dbReference type="Pfam" id="PF23082">
    <property type="entry name" value="Myb_DNA-binding_2"/>
    <property type="match status" value="2"/>
</dbReference>
<feature type="region of interest" description="Disordered" evidence="7">
    <location>
        <begin position="560"/>
        <end position="586"/>
    </location>
</feature>
<dbReference type="Gene3D" id="1.10.8.840">
    <property type="entry name" value="Ribosome-associated complex head domain"/>
    <property type="match status" value="1"/>
</dbReference>
<feature type="region of interest" description="Disordered" evidence="7">
    <location>
        <begin position="328"/>
        <end position="396"/>
    </location>
</feature>